<dbReference type="PANTHER" id="PTHR12506:SF50">
    <property type="entry name" value="ZINC FINGER CCCH DOMAIN-CONTAINING PROTEIN 26"/>
    <property type="match status" value="1"/>
</dbReference>
<proteinExistence type="predicted"/>
<dbReference type="PROSITE" id="PS50103">
    <property type="entry name" value="ZF_C3H1"/>
    <property type="match status" value="2"/>
</dbReference>
<sequence>MKTGTCKYGTSCKYHHPKERRNQVAVSTVGPLGLPLRPGEPVCNFYTMYGSCKYGSACKYDHPQMVGYYNYNYNYAMPALSIQDPSVMFPNQRRFPSYGNSTARSSPESRRLATMIPPILLRNPLLRTTSLTRNPRKINPIKINLYQFPREGRRRNFGSYGEKREDLFMMNKLQGRRTAYVKMTDGKW</sequence>
<evidence type="ECO:0000256" key="2">
    <source>
        <dbReference type="ARBA" id="ARBA00022771"/>
    </source>
</evidence>
<feature type="domain" description="C3H1-type" evidence="6">
    <location>
        <begin position="37"/>
        <end position="65"/>
    </location>
</feature>
<evidence type="ECO:0000256" key="4">
    <source>
        <dbReference type="ARBA" id="ARBA00023125"/>
    </source>
</evidence>
<feature type="domain" description="C3H1-type" evidence="6">
    <location>
        <begin position="1"/>
        <end position="19"/>
    </location>
</feature>
<reference evidence="7 8" key="1">
    <citation type="journal article" date="2016" name="DNA Res.">
        <title>The draft genome of MD-2 pineapple using hybrid error correction of long reads.</title>
        <authorList>
            <person name="Redwan R.M."/>
            <person name="Saidin A."/>
            <person name="Kumar S.V."/>
        </authorList>
    </citation>
    <scope>NUCLEOTIDE SEQUENCE [LARGE SCALE GENOMIC DNA]</scope>
    <source>
        <strain evidence="8">cv. MD2</strain>
        <tissue evidence="7">Leaf</tissue>
    </source>
</reference>
<dbReference type="SMART" id="SM00356">
    <property type="entry name" value="ZnF_C3H1"/>
    <property type="match status" value="2"/>
</dbReference>
<keyword evidence="1 5" id="KW-0479">Metal-binding</keyword>
<feature type="zinc finger region" description="C3H1-type" evidence="5">
    <location>
        <begin position="37"/>
        <end position="65"/>
    </location>
</feature>
<dbReference type="InterPro" id="IPR050974">
    <property type="entry name" value="Plant_ZF_CCCH"/>
</dbReference>
<dbReference type="GO" id="GO:0008270">
    <property type="term" value="F:zinc ion binding"/>
    <property type="evidence" value="ECO:0007669"/>
    <property type="project" value="UniProtKB-KW"/>
</dbReference>
<evidence type="ECO:0000256" key="3">
    <source>
        <dbReference type="ARBA" id="ARBA00022833"/>
    </source>
</evidence>
<dbReference type="Pfam" id="PF00642">
    <property type="entry name" value="zf-CCCH"/>
    <property type="match status" value="2"/>
</dbReference>
<feature type="non-terminal residue" evidence="7">
    <location>
        <position position="188"/>
    </location>
</feature>
<organism evidence="7 8">
    <name type="scientific">Ananas comosus</name>
    <name type="common">Pineapple</name>
    <name type="synonym">Ananas ananas</name>
    <dbReference type="NCBI Taxonomy" id="4615"/>
    <lineage>
        <taxon>Eukaryota</taxon>
        <taxon>Viridiplantae</taxon>
        <taxon>Streptophyta</taxon>
        <taxon>Embryophyta</taxon>
        <taxon>Tracheophyta</taxon>
        <taxon>Spermatophyta</taxon>
        <taxon>Magnoliopsida</taxon>
        <taxon>Liliopsida</taxon>
        <taxon>Poales</taxon>
        <taxon>Bromeliaceae</taxon>
        <taxon>Bromelioideae</taxon>
        <taxon>Ananas</taxon>
    </lineage>
</organism>
<name>A0A199V725_ANACO</name>
<feature type="zinc finger region" description="C3H1-type" evidence="5">
    <location>
        <begin position="1"/>
        <end position="19"/>
    </location>
</feature>
<dbReference type="InterPro" id="IPR036855">
    <property type="entry name" value="Znf_CCCH_sf"/>
</dbReference>
<dbReference type="InterPro" id="IPR000571">
    <property type="entry name" value="Znf_CCCH"/>
</dbReference>
<evidence type="ECO:0000313" key="8">
    <source>
        <dbReference type="Proteomes" id="UP000092600"/>
    </source>
</evidence>
<gene>
    <name evidence="7" type="ORF">ACMD2_16622</name>
</gene>
<dbReference type="AlphaFoldDB" id="A0A199V725"/>
<comment type="caution">
    <text evidence="7">The sequence shown here is derived from an EMBL/GenBank/DDBJ whole genome shotgun (WGS) entry which is preliminary data.</text>
</comment>
<evidence type="ECO:0000313" key="7">
    <source>
        <dbReference type="EMBL" id="OAY72640.1"/>
    </source>
</evidence>
<dbReference type="STRING" id="4615.A0A199V725"/>
<dbReference type="Gene3D" id="4.10.1000.10">
    <property type="entry name" value="Zinc finger, CCCH-type"/>
    <property type="match status" value="1"/>
</dbReference>
<keyword evidence="4" id="KW-0238">DNA-binding</keyword>
<dbReference type="EMBL" id="LSRQ01003021">
    <property type="protein sequence ID" value="OAY72640.1"/>
    <property type="molecule type" value="Genomic_DNA"/>
</dbReference>
<dbReference type="GO" id="GO:0003677">
    <property type="term" value="F:DNA binding"/>
    <property type="evidence" value="ECO:0007669"/>
    <property type="project" value="UniProtKB-KW"/>
</dbReference>
<protein>
    <submittedName>
        <fullName evidence="7">Zinc finger CCCH domain-containing protein 57</fullName>
    </submittedName>
</protein>
<evidence type="ECO:0000259" key="6">
    <source>
        <dbReference type="PROSITE" id="PS50103"/>
    </source>
</evidence>
<evidence type="ECO:0000256" key="5">
    <source>
        <dbReference type="PROSITE-ProRule" id="PRU00723"/>
    </source>
</evidence>
<dbReference type="SUPFAM" id="SSF90229">
    <property type="entry name" value="CCCH zinc finger"/>
    <property type="match status" value="1"/>
</dbReference>
<dbReference type="GO" id="GO:0003729">
    <property type="term" value="F:mRNA binding"/>
    <property type="evidence" value="ECO:0007669"/>
    <property type="project" value="TreeGrafter"/>
</dbReference>
<keyword evidence="2 5" id="KW-0863">Zinc-finger</keyword>
<accession>A0A199V725</accession>
<evidence type="ECO:0000256" key="1">
    <source>
        <dbReference type="ARBA" id="ARBA00022723"/>
    </source>
</evidence>
<dbReference type="Proteomes" id="UP000092600">
    <property type="component" value="Unassembled WGS sequence"/>
</dbReference>
<dbReference type="PANTHER" id="PTHR12506">
    <property type="entry name" value="PROTEIN PHOSPHATASE RELATED"/>
    <property type="match status" value="1"/>
</dbReference>
<keyword evidence="3 5" id="KW-0862">Zinc</keyword>